<keyword evidence="2" id="KW-1185">Reference proteome</keyword>
<dbReference type="EMBL" id="KN881942">
    <property type="protein sequence ID" value="KIY47379.1"/>
    <property type="molecule type" value="Genomic_DNA"/>
</dbReference>
<sequence length="382" mass="43527">MCLENLRPDKKYITSWISAGWTNDVMTYANLIYLGLITDRIPIIPMFIPSHVGSSVPPVPFGEVFDVPRLRNAIGVPVLEWRDVKDSDSDYLDEIGCWNTWETVQYYEHYPRGSSVPGHLQLDISYTKGPSWLKLIPDYEHDKHATFWALATLAFPEGRTSNLGQPLPSPQHQVAIHPDEQLLCYDYLYYVCAREPFEFMKDYSPAWRSVAQHMHWAPPLQNVADAYLRRALGIAEGAEIPYYIAIHVRHLDFASYCNDLPLDQCFASLPVIARRVQEVKDELLAERGIVVEHVIMTSDEKNATWWEDVRTMGWATVDHSQTVELYGGWYPVFIDAVIQSSGVGFVGTARSTMSLMAQRRVESWAEGATRTVEWGFPGADDH</sequence>
<evidence type="ECO:0000313" key="1">
    <source>
        <dbReference type="EMBL" id="KIY47379.1"/>
    </source>
</evidence>
<protein>
    <submittedName>
        <fullName evidence="1">Uncharacterized protein</fullName>
    </submittedName>
</protein>
<reference evidence="1 2" key="1">
    <citation type="journal article" date="2015" name="Fungal Genet. Biol.">
        <title>Evolution of novel wood decay mechanisms in Agaricales revealed by the genome sequences of Fistulina hepatica and Cylindrobasidium torrendii.</title>
        <authorList>
            <person name="Floudas D."/>
            <person name="Held B.W."/>
            <person name="Riley R."/>
            <person name="Nagy L.G."/>
            <person name="Koehler G."/>
            <person name="Ransdell A.S."/>
            <person name="Younus H."/>
            <person name="Chow J."/>
            <person name="Chiniquy J."/>
            <person name="Lipzen A."/>
            <person name="Tritt A."/>
            <person name="Sun H."/>
            <person name="Haridas S."/>
            <person name="LaButti K."/>
            <person name="Ohm R.A."/>
            <person name="Kues U."/>
            <person name="Blanchette R.A."/>
            <person name="Grigoriev I.V."/>
            <person name="Minto R.E."/>
            <person name="Hibbett D.S."/>
        </authorList>
    </citation>
    <scope>NUCLEOTIDE SEQUENCE [LARGE SCALE GENOMIC DNA]</scope>
    <source>
        <strain evidence="1 2">ATCC 64428</strain>
    </source>
</reference>
<dbReference type="CDD" id="cd11296">
    <property type="entry name" value="O-FucT_like"/>
    <property type="match status" value="1"/>
</dbReference>
<dbReference type="Proteomes" id="UP000054144">
    <property type="component" value="Unassembled WGS sequence"/>
</dbReference>
<gene>
    <name evidence="1" type="ORF">FISHEDRAFT_45371</name>
</gene>
<dbReference type="OrthoDB" id="423313at2759"/>
<name>A0A0D7AAF7_9AGAR</name>
<organism evidence="1 2">
    <name type="scientific">Fistulina hepatica ATCC 64428</name>
    <dbReference type="NCBI Taxonomy" id="1128425"/>
    <lineage>
        <taxon>Eukaryota</taxon>
        <taxon>Fungi</taxon>
        <taxon>Dikarya</taxon>
        <taxon>Basidiomycota</taxon>
        <taxon>Agaricomycotina</taxon>
        <taxon>Agaricomycetes</taxon>
        <taxon>Agaricomycetidae</taxon>
        <taxon>Agaricales</taxon>
        <taxon>Fistulinaceae</taxon>
        <taxon>Fistulina</taxon>
    </lineage>
</organism>
<dbReference type="Gene3D" id="3.40.50.11350">
    <property type="match status" value="1"/>
</dbReference>
<dbReference type="AlphaFoldDB" id="A0A0D7AAF7"/>
<accession>A0A0D7AAF7</accession>
<evidence type="ECO:0000313" key="2">
    <source>
        <dbReference type="Proteomes" id="UP000054144"/>
    </source>
</evidence>
<proteinExistence type="predicted"/>